<keyword evidence="3" id="KW-1185">Reference proteome</keyword>
<gene>
    <name evidence="2" type="ORF">DFH08DRAFT_1078966</name>
</gene>
<accession>A0AAD7A703</accession>
<comment type="caution">
    <text evidence="2">The sequence shown here is derived from an EMBL/GenBank/DDBJ whole genome shotgun (WGS) entry which is preliminary data.</text>
</comment>
<evidence type="ECO:0000313" key="3">
    <source>
        <dbReference type="Proteomes" id="UP001218218"/>
    </source>
</evidence>
<feature type="region of interest" description="Disordered" evidence="1">
    <location>
        <begin position="42"/>
        <end position="92"/>
    </location>
</feature>
<name>A0AAD7A703_9AGAR</name>
<feature type="region of interest" description="Disordered" evidence="1">
    <location>
        <begin position="153"/>
        <end position="180"/>
    </location>
</feature>
<protein>
    <submittedName>
        <fullName evidence="2">Uncharacterized protein</fullName>
    </submittedName>
</protein>
<dbReference type="EMBL" id="JARIHO010000014">
    <property type="protein sequence ID" value="KAJ7350865.1"/>
    <property type="molecule type" value="Genomic_DNA"/>
</dbReference>
<dbReference type="Proteomes" id="UP001218218">
    <property type="component" value="Unassembled WGS sequence"/>
</dbReference>
<sequence length="274" mass="30383">MSQHARAELLALAKSSGVFPLLSNNSDARRTESYPIPVVSQAPSNHNFAEPNSFENSFANSSGALSTPSDKYDEDAENIDPNSPQNQQNQHPFAVYPRITNILRDSEAYPIASYRPLALRSQYEGAQAYDADESIAAPVPLSYSARSKEVLSSMISPPQPPGFPQPASRISHQREPAPSSQFDPFNPQTNYILPATNFSSNAGLHNNYSYSRETAPAQYTISYSYTAPRTYIRPVSPTTLIALTEPYLMAWVHDYPPLRPLPSPSPSYTNWQWP</sequence>
<organism evidence="2 3">
    <name type="scientific">Mycena albidolilacea</name>
    <dbReference type="NCBI Taxonomy" id="1033008"/>
    <lineage>
        <taxon>Eukaryota</taxon>
        <taxon>Fungi</taxon>
        <taxon>Dikarya</taxon>
        <taxon>Basidiomycota</taxon>
        <taxon>Agaricomycotina</taxon>
        <taxon>Agaricomycetes</taxon>
        <taxon>Agaricomycetidae</taxon>
        <taxon>Agaricales</taxon>
        <taxon>Marasmiineae</taxon>
        <taxon>Mycenaceae</taxon>
        <taxon>Mycena</taxon>
    </lineage>
</organism>
<feature type="compositionally biased region" description="Low complexity" evidence="1">
    <location>
        <begin position="81"/>
        <end position="92"/>
    </location>
</feature>
<proteinExistence type="predicted"/>
<evidence type="ECO:0000313" key="2">
    <source>
        <dbReference type="EMBL" id="KAJ7350865.1"/>
    </source>
</evidence>
<feature type="compositionally biased region" description="Polar residues" evidence="1">
    <location>
        <begin position="53"/>
        <end position="69"/>
    </location>
</feature>
<evidence type="ECO:0000256" key="1">
    <source>
        <dbReference type="SAM" id="MobiDB-lite"/>
    </source>
</evidence>
<reference evidence="2" key="1">
    <citation type="submission" date="2023-03" db="EMBL/GenBank/DDBJ databases">
        <title>Massive genome expansion in bonnet fungi (Mycena s.s.) driven by repeated elements and novel gene families across ecological guilds.</title>
        <authorList>
            <consortium name="Lawrence Berkeley National Laboratory"/>
            <person name="Harder C.B."/>
            <person name="Miyauchi S."/>
            <person name="Viragh M."/>
            <person name="Kuo A."/>
            <person name="Thoen E."/>
            <person name="Andreopoulos B."/>
            <person name="Lu D."/>
            <person name="Skrede I."/>
            <person name="Drula E."/>
            <person name="Henrissat B."/>
            <person name="Morin E."/>
            <person name="Kohler A."/>
            <person name="Barry K."/>
            <person name="LaButti K."/>
            <person name="Morin E."/>
            <person name="Salamov A."/>
            <person name="Lipzen A."/>
            <person name="Mereny Z."/>
            <person name="Hegedus B."/>
            <person name="Baldrian P."/>
            <person name="Stursova M."/>
            <person name="Weitz H."/>
            <person name="Taylor A."/>
            <person name="Grigoriev I.V."/>
            <person name="Nagy L.G."/>
            <person name="Martin F."/>
            <person name="Kauserud H."/>
        </authorList>
    </citation>
    <scope>NUCLEOTIDE SEQUENCE</scope>
    <source>
        <strain evidence="2">CBHHK002</strain>
    </source>
</reference>
<dbReference type="AlphaFoldDB" id="A0AAD7A703"/>